<gene>
    <name evidence="2" type="ORF">GGI19_000035</name>
</gene>
<comment type="caution">
    <text evidence="2">The sequence shown here is derived from an EMBL/GenBank/DDBJ whole genome shotgun (WGS) entry which is preliminary data.</text>
</comment>
<dbReference type="AlphaFoldDB" id="A0A9W8LDI5"/>
<dbReference type="OrthoDB" id="10353288at2759"/>
<organism evidence="2 3">
    <name type="scientific">Coemansia pectinata</name>
    <dbReference type="NCBI Taxonomy" id="1052879"/>
    <lineage>
        <taxon>Eukaryota</taxon>
        <taxon>Fungi</taxon>
        <taxon>Fungi incertae sedis</taxon>
        <taxon>Zoopagomycota</taxon>
        <taxon>Kickxellomycotina</taxon>
        <taxon>Kickxellomycetes</taxon>
        <taxon>Kickxellales</taxon>
        <taxon>Kickxellaceae</taxon>
        <taxon>Coemansia</taxon>
    </lineage>
</organism>
<name>A0A9W8LDI5_9FUNG</name>
<evidence type="ECO:0000256" key="1">
    <source>
        <dbReference type="SAM" id="MobiDB-lite"/>
    </source>
</evidence>
<evidence type="ECO:0000313" key="3">
    <source>
        <dbReference type="Proteomes" id="UP001140011"/>
    </source>
</evidence>
<evidence type="ECO:0000313" key="2">
    <source>
        <dbReference type="EMBL" id="KAJ2757434.1"/>
    </source>
</evidence>
<feature type="region of interest" description="Disordered" evidence="1">
    <location>
        <begin position="81"/>
        <end position="109"/>
    </location>
</feature>
<accession>A0A9W8LDI5</accession>
<protein>
    <submittedName>
        <fullName evidence="2">Uncharacterized protein</fullName>
    </submittedName>
</protein>
<dbReference type="Proteomes" id="UP001140011">
    <property type="component" value="Unassembled WGS sequence"/>
</dbReference>
<sequence length="433" mass="48256">MEPVEPRTANSGQVEQLAPERRGGVRIYHEDQLVFELQSQEAITLLLDSYLPPLQAADNLLSIAAGTNTVPVILPPVTSSPSASSIDTLVTGAPSTASTRSEGMSWRNKESVSLQSYKRRALNPLEEADRPDISLPVMSRPKEYVAIYYYVDDRHDREEPGLSRTIRDNTDNEVTSALMSALLGPYPLMAMSTVSELYFQTTRSQLVPSRVDLLDFCRMLGRMEGFELWTLQNSGTNFVFLLRQGLMLQPLRQSLQNRLRLFDGPHAVVLSPVLCYHLLTLGCIPLNQLSGFVLNAMFMRICGRDLSSLNVVTGNEARKMSNDEIYDMVKTWAQDLCLFISVGERMPRSLAIATNCFARYKLACTANGNNGSLLDQDGEIAKDMLARNVRFSKLVLGLQPIDLKVFYGFLPYLMRGVLGDDIIESLRLAAANM</sequence>
<keyword evidence="3" id="KW-1185">Reference proteome</keyword>
<proteinExistence type="predicted"/>
<dbReference type="EMBL" id="JANBUH010000001">
    <property type="protein sequence ID" value="KAJ2757434.1"/>
    <property type="molecule type" value="Genomic_DNA"/>
</dbReference>
<reference evidence="2" key="1">
    <citation type="submission" date="2022-07" db="EMBL/GenBank/DDBJ databases">
        <title>Phylogenomic reconstructions and comparative analyses of Kickxellomycotina fungi.</title>
        <authorList>
            <person name="Reynolds N.K."/>
            <person name="Stajich J.E."/>
            <person name="Barry K."/>
            <person name="Grigoriev I.V."/>
            <person name="Crous P."/>
            <person name="Smith M.E."/>
        </authorList>
    </citation>
    <scope>NUCLEOTIDE SEQUENCE</scope>
    <source>
        <strain evidence="2">BCRC 34297</strain>
    </source>
</reference>
<feature type="compositionally biased region" description="Polar residues" evidence="1">
    <location>
        <begin position="81"/>
        <end position="102"/>
    </location>
</feature>